<evidence type="ECO:0000256" key="2">
    <source>
        <dbReference type="ARBA" id="ARBA00009843"/>
    </source>
</evidence>
<dbReference type="GO" id="GO:0005886">
    <property type="term" value="C:plasma membrane"/>
    <property type="evidence" value="ECO:0007669"/>
    <property type="project" value="UniProtKB-SubCell"/>
</dbReference>
<evidence type="ECO:0000313" key="10">
    <source>
        <dbReference type="EMBL" id="TPG29293.1"/>
    </source>
</evidence>
<evidence type="ECO:0000313" key="11">
    <source>
        <dbReference type="Proteomes" id="UP000319212"/>
    </source>
</evidence>
<evidence type="ECO:0000256" key="8">
    <source>
        <dbReference type="SAM" id="Phobius"/>
    </source>
</evidence>
<reference evidence="10 11" key="1">
    <citation type="journal article" date="2019" name="Environ. Microbiol.">
        <title>Species interactions and distinct microbial communities in high Arctic permafrost affected cryosols are associated with the CH4 and CO2 gas fluxes.</title>
        <authorList>
            <person name="Altshuler I."/>
            <person name="Hamel J."/>
            <person name="Turney S."/>
            <person name="Magnuson E."/>
            <person name="Levesque R."/>
            <person name="Greer C."/>
            <person name="Whyte L.G."/>
        </authorList>
    </citation>
    <scope>NUCLEOTIDE SEQUENCE [LARGE SCALE GENOMIC DNA]</scope>
    <source>
        <strain evidence="10 11">S06.C</strain>
    </source>
</reference>
<evidence type="ECO:0000256" key="4">
    <source>
        <dbReference type="ARBA" id="ARBA00022475"/>
    </source>
</evidence>
<feature type="transmembrane region" description="Helical" evidence="8">
    <location>
        <begin position="227"/>
        <end position="245"/>
    </location>
</feature>
<feature type="transmembrane region" description="Helical" evidence="8">
    <location>
        <begin position="182"/>
        <end position="200"/>
    </location>
</feature>
<evidence type="ECO:0000256" key="7">
    <source>
        <dbReference type="ARBA" id="ARBA00023136"/>
    </source>
</evidence>
<accession>A0A502DVD0</accession>
<dbReference type="Pfam" id="PF03600">
    <property type="entry name" value="CitMHS"/>
    <property type="match status" value="1"/>
</dbReference>
<comment type="caution">
    <text evidence="10">The sequence shown here is derived from an EMBL/GenBank/DDBJ whole genome shotgun (WGS) entry which is preliminary data.</text>
</comment>
<feature type="transmembrane region" description="Helical" evidence="8">
    <location>
        <begin position="274"/>
        <end position="294"/>
    </location>
</feature>
<proteinExistence type="inferred from homology"/>
<gene>
    <name evidence="10" type="ORF">EAH82_11180</name>
</gene>
<dbReference type="CDD" id="cd01118">
    <property type="entry name" value="ArsB_permease"/>
    <property type="match status" value="1"/>
</dbReference>
<organism evidence="10 11">
    <name type="scientific">Variovorax guangxiensis</name>
    <dbReference type="NCBI Taxonomy" id="1775474"/>
    <lineage>
        <taxon>Bacteria</taxon>
        <taxon>Pseudomonadati</taxon>
        <taxon>Pseudomonadota</taxon>
        <taxon>Betaproteobacteria</taxon>
        <taxon>Burkholderiales</taxon>
        <taxon>Comamonadaceae</taxon>
        <taxon>Variovorax</taxon>
    </lineage>
</organism>
<feature type="transmembrane region" description="Helical" evidence="8">
    <location>
        <begin position="399"/>
        <end position="420"/>
    </location>
</feature>
<dbReference type="PANTHER" id="PTHR43302:SF5">
    <property type="entry name" value="TRANSPORTER ARSB-RELATED"/>
    <property type="match status" value="1"/>
</dbReference>
<feature type="transmembrane region" description="Helical" evidence="8">
    <location>
        <begin position="143"/>
        <end position="162"/>
    </location>
</feature>
<dbReference type="EMBL" id="RCZI01000002">
    <property type="protein sequence ID" value="TPG29293.1"/>
    <property type="molecule type" value="Genomic_DNA"/>
</dbReference>
<dbReference type="OrthoDB" id="9774335at2"/>
<keyword evidence="4" id="KW-1003">Cell membrane</keyword>
<comment type="similarity">
    <text evidence="2">Belongs to the CitM (TC 2.A.11) transporter family.</text>
</comment>
<keyword evidence="7 8" id="KW-0472">Membrane</keyword>
<dbReference type="PRINTS" id="PR00758">
    <property type="entry name" value="ARSENICPUMP"/>
</dbReference>
<keyword evidence="3" id="KW-0813">Transport</keyword>
<feature type="domain" description="Citrate transporter-like" evidence="9">
    <location>
        <begin position="31"/>
        <end position="356"/>
    </location>
</feature>
<dbReference type="PANTHER" id="PTHR43302">
    <property type="entry name" value="TRANSPORTER ARSB-RELATED"/>
    <property type="match status" value="1"/>
</dbReference>
<evidence type="ECO:0000256" key="5">
    <source>
        <dbReference type="ARBA" id="ARBA00022692"/>
    </source>
</evidence>
<dbReference type="AlphaFoldDB" id="A0A502DVD0"/>
<dbReference type="RefSeq" id="WP_140841664.1">
    <property type="nucleotide sequence ID" value="NZ_RCZI01000002.1"/>
</dbReference>
<comment type="subcellular location">
    <subcellularLocation>
        <location evidence="1">Cell membrane</location>
        <topology evidence="1">Multi-pass membrane protein</topology>
    </subcellularLocation>
</comment>
<dbReference type="GO" id="GO:0015105">
    <property type="term" value="F:arsenite transmembrane transporter activity"/>
    <property type="evidence" value="ECO:0007669"/>
    <property type="project" value="InterPro"/>
</dbReference>
<evidence type="ECO:0000256" key="1">
    <source>
        <dbReference type="ARBA" id="ARBA00004651"/>
    </source>
</evidence>
<keyword evidence="5 8" id="KW-0812">Transmembrane</keyword>
<sequence>MTLAGISSAHLATWAIAALATAAVIVRPGRWPEAVWAVSGALLLVAAQLLPWREAAQAVGKGLDVYMFLAGMMLISELARREGLFDFLAARAVHHARGSAQRLFFGVYAIGVVVTVFMSNDATAVVLTPAVYAAARRAGARPLPYLLACAFIANAASFVLPISNPANLVIFGAHLPPLGTWVAQFALASVASIVVTYAVLRWTQRNALAAPIAHDIAQPVLSTGGRWAGWGIALVALVLVLTSALDGPLGAMTLGASALACIGVLLRERSAPWALLRGVSWSVLALVAGLFVLVEGLVHSGLIPLLSDALRNAANAAPAGTAIGSGALVALLCNLMNNLPAGLMAGSVLASADASPLIRSAVAIGIDLGPNLSLTGSLATLLWLVAIRREGENVTAWQFLRVGVVAMPLALAAALGALYLQHRLWT</sequence>
<dbReference type="InterPro" id="IPR000802">
    <property type="entry name" value="Arsenical_pump_ArsB"/>
</dbReference>
<dbReference type="Proteomes" id="UP000319212">
    <property type="component" value="Unassembled WGS sequence"/>
</dbReference>
<feature type="transmembrane region" description="Helical" evidence="8">
    <location>
        <begin position="314"/>
        <end position="335"/>
    </location>
</feature>
<protein>
    <submittedName>
        <fullName evidence="10">Arsenic transporter</fullName>
    </submittedName>
</protein>
<name>A0A502DVD0_9BURK</name>
<feature type="transmembrane region" description="Helical" evidence="8">
    <location>
        <begin position="368"/>
        <end position="387"/>
    </location>
</feature>
<evidence type="ECO:0000259" key="9">
    <source>
        <dbReference type="Pfam" id="PF03600"/>
    </source>
</evidence>
<feature type="transmembrane region" description="Helical" evidence="8">
    <location>
        <begin position="105"/>
        <end position="131"/>
    </location>
</feature>
<keyword evidence="6 8" id="KW-1133">Transmembrane helix</keyword>
<dbReference type="InterPro" id="IPR004680">
    <property type="entry name" value="Cit_transptr-like_dom"/>
</dbReference>
<feature type="transmembrane region" description="Helical" evidence="8">
    <location>
        <begin position="251"/>
        <end position="267"/>
    </location>
</feature>
<evidence type="ECO:0000256" key="3">
    <source>
        <dbReference type="ARBA" id="ARBA00022448"/>
    </source>
</evidence>
<feature type="transmembrane region" description="Helical" evidence="8">
    <location>
        <begin position="32"/>
        <end position="50"/>
    </location>
</feature>
<evidence type="ECO:0000256" key="6">
    <source>
        <dbReference type="ARBA" id="ARBA00022989"/>
    </source>
</evidence>